<evidence type="ECO:0000256" key="1">
    <source>
        <dbReference type="ARBA" id="ARBA00004123"/>
    </source>
</evidence>
<protein>
    <recommendedName>
        <fullName evidence="7">WRKY domain-containing protein</fullName>
    </recommendedName>
</protein>
<evidence type="ECO:0000256" key="4">
    <source>
        <dbReference type="ARBA" id="ARBA00023163"/>
    </source>
</evidence>
<feature type="domain" description="WRKY" evidence="7">
    <location>
        <begin position="73"/>
        <end position="132"/>
    </location>
</feature>
<dbReference type="FunFam" id="2.20.25.80:FF:000004">
    <property type="entry name" value="WRKY transcription factor 65"/>
    <property type="match status" value="1"/>
</dbReference>
<dbReference type="EMBL" id="JAXQNO010000012">
    <property type="protein sequence ID" value="KAK4786808.1"/>
    <property type="molecule type" value="Genomic_DNA"/>
</dbReference>
<organism evidence="8 9">
    <name type="scientific">Trapa natans</name>
    <name type="common">Water chestnut</name>
    <dbReference type="NCBI Taxonomy" id="22666"/>
    <lineage>
        <taxon>Eukaryota</taxon>
        <taxon>Viridiplantae</taxon>
        <taxon>Streptophyta</taxon>
        <taxon>Embryophyta</taxon>
        <taxon>Tracheophyta</taxon>
        <taxon>Spermatophyta</taxon>
        <taxon>Magnoliopsida</taxon>
        <taxon>eudicotyledons</taxon>
        <taxon>Gunneridae</taxon>
        <taxon>Pentapetalae</taxon>
        <taxon>rosids</taxon>
        <taxon>malvids</taxon>
        <taxon>Myrtales</taxon>
        <taxon>Lythraceae</taxon>
        <taxon>Trapa</taxon>
    </lineage>
</organism>
<proteinExistence type="predicted"/>
<dbReference type="PANTHER" id="PTHR32096:SF137">
    <property type="entry name" value="WRKY TRANSCRIPTION FACTOR 65 ISOFORM X1-RELATED"/>
    <property type="match status" value="1"/>
</dbReference>
<feature type="region of interest" description="Disordered" evidence="6">
    <location>
        <begin position="35"/>
        <end position="74"/>
    </location>
</feature>
<sequence length="287" mass="31781">MEGKSRSRRGNPFGAEDLAESPPMAEAFVDAVKFPSTSSPKRRKSMHKTVTLIPIREQEGSRLKGEGAPPPPDYWAWRKYGQKPIKGSPYPRGYYKCSSSKGCPARKQVERSRDDPTMLIISYSCEHNHPFPAPRNSSHHHHHGGAHLGASTSTSTATAKGATDDALIEPETDMSTPDPETELDPEPETEPEGKMEASGKFADVKEEQLLMPADDGLGWFTDMEITAASSFMERPLFDSKVPRANDDMTLLFPMTEEEESLFADLGELPECTVVFRHGRVGTQVQIY</sequence>
<evidence type="ECO:0000313" key="8">
    <source>
        <dbReference type="EMBL" id="KAK4786808.1"/>
    </source>
</evidence>
<dbReference type="GO" id="GO:0000976">
    <property type="term" value="F:transcription cis-regulatory region binding"/>
    <property type="evidence" value="ECO:0007669"/>
    <property type="project" value="TreeGrafter"/>
</dbReference>
<dbReference type="InterPro" id="IPR003657">
    <property type="entry name" value="WRKY_dom"/>
</dbReference>
<comment type="caution">
    <text evidence="8">The sequence shown here is derived from an EMBL/GenBank/DDBJ whole genome shotgun (WGS) entry which is preliminary data.</text>
</comment>
<dbReference type="AlphaFoldDB" id="A0AAN7LF06"/>
<feature type="compositionally biased region" description="Acidic residues" evidence="6">
    <location>
        <begin position="179"/>
        <end position="190"/>
    </location>
</feature>
<evidence type="ECO:0000256" key="5">
    <source>
        <dbReference type="ARBA" id="ARBA00023242"/>
    </source>
</evidence>
<keyword evidence="9" id="KW-1185">Reference proteome</keyword>
<dbReference type="SUPFAM" id="SSF118290">
    <property type="entry name" value="WRKY DNA-binding domain"/>
    <property type="match status" value="1"/>
</dbReference>
<keyword evidence="5" id="KW-0539">Nucleus</keyword>
<evidence type="ECO:0000313" key="9">
    <source>
        <dbReference type="Proteomes" id="UP001346149"/>
    </source>
</evidence>
<reference evidence="8 9" key="1">
    <citation type="journal article" date="2023" name="Hortic Res">
        <title>Pangenome of water caltrop reveals structural variations and asymmetric subgenome divergence after allopolyploidization.</title>
        <authorList>
            <person name="Zhang X."/>
            <person name="Chen Y."/>
            <person name="Wang L."/>
            <person name="Yuan Y."/>
            <person name="Fang M."/>
            <person name="Shi L."/>
            <person name="Lu R."/>
            <person name="Comes H.P."/>
            <person name="Ma Y."/>
            <person name="Chen Y."/>
            <person name="Huang G."/>
            <person name="Zhou Y."/>
            <person name="Zheng Z."/>
            <person name="Qiu Y."/>
        </authorList>
    </citation>
    <scope>NUCLEOTIDE SEQUENCE [LARGE SCALE GENOMIC DNA]</scope>
    <source>
        <strain evidence="8">F231</strain>
    </source>
</reference>
<dbReference type="PANTHER" id="PTHR32096">
    <property type="entry name" value="WRKY TRANSCRIPTION FACTOR 30-RELATED-RELATED"/>
    <property type="match status" value="1"/>
</dbReference>
<keyword evidence="4" id="KW-0804">Transcription</keyword>
<dbReference type="PROSITE" id="PS50811">
    <property type="entry name" value="WRKY"/>
    <property type="match status" value="1"/>
</dbReference>
<dbReference type="InterPro" id="IPR044810">
    <property type="entry name" value="WRKY_plant"/>
</dbReference>
<feature type="region of interest" description="Disordered" evidence="6">
    <location>
        <begin position="130"/>
        <end position="198"/>
    </location>
</feature>
<feature type="compositionally biased region" description="Basic and acidic residues" evidence="6">
    <location>
        <begin position="56"/>
        <end position="65"/>
    </location>
</feature>
<feature type="compositionally biased region" description="Low complexity" evidence="6">
    <location>
        <begin position="148"/>
        <end position="161"/>
    </location>
</feature>
<comment type="subcellular location">
    <subcellularLocation>
        <location evidence="1">Nucleus</location>
    </subcellularLocation>
</comment>
<gene>
    <name evidence="8" type="ORF">SAY86_010641</name>
</gene>
<feature type="region of interest" description="Disordered" evidence="6">
    <location>
        <begin position="1"/>
        <end position="22"/>
    </location>
</feature>
<evidence type="ECO:0000256" key="3">
    <source>
        <dbReference type="ARBA" id="ARBA00023125"/>
    </source>
</evidence>
<accession>A0AAN7LF06</accession>
<dbReference type="GO" id="GO:0005634">
    <property type="term" value="C:nucleus"/>
    <property type="evidence" value="ECO:0007669"/>
    <property type="project" value="UniProtKB-SubCell"/>
</dbReference>
<evidence type="ECO:0000256" key="6">
    <source>
        <dbReference type="SAM" id="MobiDB-lite"/>
    </source>
</evidence>
<dbReference type="Gene3D" id="2.20.25.80">
    <property type="entry name" value="WRKY domain"/>
    <property type="match status" value="1"/>
</dbReference>
<evidence type="ECO:0000259" key="7">
    <source>
        <dbReference type="PROSITE" id="PS50811"/>
    </source>
</evidence>
<name>A0AAN7LF06_TRANT</name>
<keyword evidence="2" id="KW-0805">Transcription regulation</keyword>
<dbReference type="InterPro" id="IPR036576">
    <property type="entry name" value="WRKY_dom_sf"/>
</dbReference>
<evidence type="ECO:0000256" key="2">
    <source>
        <dbReference type="ARBA" id="ARBA00023015"/>
    </source>
</evidence>
<dbReference type="Proteomes" id="UP001346149">
    <property type="component" value="Unassembled WGS sequence"/>
</dbReference>
<keyword evidence="3" id="KW-0238">DNA-binding</keyword>
<dbReference type="Pfam" id="PF03106">
    <property type="entry name" value="WRKY"/>
    <property type="match status" value="1"/>
</dbReference>
<dbReference type="SMART" id="SM00774">
    <property type="entry name" value="WRKY"/>
    <property type="match status" value="1"/>
</dbReference>
<dbReference type="GO" id="GO:0003700">
    <property type="term" value="F:DNA-binding transcription factor activity"/>
    <property type="evidence" value="ECO:0007669"/>
    <property type="project" value="InterPro"/>
</dbReference>